<dbReference type="SUPFAM" id="SSF51261">
    <property type="entry name" value="Duplicated hybrid motif"/>
    <property type="match status" value="1"/>
</dbReference>
<dbReference type="GO" id="GO:0004222">
    <property type="term" value="F:metalloendopeptidase activity"/>
    <property type="evidence" value="ECO:0007669"/>
    <property type="project" value="TreeGrafter"/>
</dbReference>
<organism evidence="2 3">
    <name type="scientific">Achromobacter animicus</name>
    <dbReference type="NCBI Taxonomy" id="1389935"/>
    <lineage>
        <taxon>Bacteria</taxon>
        <taxon>Pseudomonadati</taxon>
        <taxon>Pseudomonadota</taxon>
        <taxon>Betaproteobacteria</taxon>
        <taxon>Burkholderiales</taxon>
        <taxon>Alcaligenaceae</taxon>
        <taxon>Achromobacter</taxon>
    </lineage>
</organism>
<dbReference type="EC" id="3.4.-.-" evidence="2"/>
<dbReference type="Gene3D" id="2.70.70.10">
    <property type="entry name" value="Glucose Permease (Domain IIA)"/>
    <property type="match status" value="1"/>
</dbReference>
<feature type="domain" description="M23ase beta-sheet core" evidence="1">
    <location>
        <begin position="95"/>
        <end position="192"/>
    </location>
</feature>
<evidence type="ECO:0000259" key="1">
    <source>
        <dbReference type="Pfam" id="PF01551"/>
    </source>
</evidence>
<dbReference type="CDD" id="cd12797">
    <property type="entry name" value="M23_peptidase"/>
    <property type="match status" value="1"/>
</dbReference>
<sequence length="213" mass="22778">MSPPSEQEPWARMAVERSMDARTPWRFARRLLILAALAALAVWAWPRLPEAARAPWHMARLSWQDAPVSLPVPVQGVAPRRLADTWGAARAGGRTHQGIDIFAKRGTPVVSATEGVVTRIGENTLGGQVVWVMGPGRQMHYYAHLDGYADIRRGQLVAPGDVLGFVGNTGNAKGTPPHLHYGIYAGGGALNPYPLLTAPSAPQGSSLPVSSAQ</sequence>
<accession>A0A6S6Z1G0</accession>
<keyword evidence="2" id="KW-0378">Hydrolase</keyword>
<dbReference type="AlphaFoldDB" id="A0A6S6Z1G0"/>
<dbReference type="InterPro" id="IPR016047">
    <property type="entry name" value="M23ase_b-sheet_dom"/>
</dbReference>
<protein>
    <submittedName>
        <fullName evidence="2">L-Ala--D-Glu endopeptidase</fullName>
        <ecNumber evidence="2">3.4.-.-</ecNumber>
    </submittedName>
</protein>
<gene>
    <name evidence="2" type="primary">lytH</name>
    <name evidence="2" type="ORF">LMG26690_00159</name>
</gene>
<dbReference type="PANTHER" id="PTHR21666:SF268">
    <property type="entry name" value="PEPTIDASE M23 DOMAIN-CONTAINING PROTEIN"/>
    <property type="match status" value="1"/>
</dbReference>
<evidence type="ECO:0000313" key="3">
    <source>
        <dbReference type="Proteomes" id="UP000494214"/>
    </source>
</evidence>
<dbReference type="Pfam" id="PF01551">
    <property type="entry name" value="Peptidase_M23"/>
    <property type="match status" value="1"/>
</dbReference>
<evidence type="ECO:0000313" key="2">
    <source>
        <dbReference type="EMBL" id="CAB3653072.1"/>
    </source>
</evidence>
<dbReference type="Proteomes" id="UP000494214">
    <property type="component" value="Unassembled WGS sequence"/>
</dbReference>
<dbReference type="InterPro" id="IPR011055">
    <property type="entry name" value="Dup_hybrid_motif"/>
</dbReference>
<name>A0A6S6Z1G0_9BURK</name>
<dbReference type="PANTHER" id="PTHR21666">
    <property type="entry name" value="PEPTIDASE-RELATED"/>
    <property type="match status" value="1"/>
</dbReference>
<dbReference type="EMBL" id="CADIJM010000001">
    <property type="protein sequence ID" value="CAB3653072.1"/>
    <property type="molecule type" value="Genomic_DNA"/>
</dbReference>
<proteinExistence type="predicted"/>
<reference evidence="2 3" key="1">
    <citation type="submission" date="2020-04" db="EMBL/GenBank/DDBJ databases">
        <authorList>
            <person name="De Canck E."/>
        </authorList>
    </citation>
    <scope>NUCLEOTIDE SEQUENCE [LARGE SCALE GENOMIC DNA]</scope>
    <source>
        <strain evidence="2 3">LMG 26690</strain>
    </source>
</reference>
<dbReference type="InterPro" id="IPR050570">
    <property type="entry name" value="Cell_wall_metabolism_enzyme"/>
</dbReference>
<keyword evidence="3" id="KW-1185">Reference proteome</keyword>